<sequence>MRYKTLLSLFLFIVFTAGCTNAKREEQLAQREAALFQKEKDFALKEAEYKALLRMRDSLLTVRDTVSLKAWPPEIAGTWTGRALCRESSCRDYVVGDQRTANWEFLADSSGLYAKIVNNNKVVRVFHGEISNDQLLLGFRTDSGATKPIEIQVALNMADSTLMKGTQLVKGENDCTARFSVELSRVSKTN</sequence>
<dbReference type="OrthoDB" id="766447at2"/>
<feature type="signal peptide" evidence="1">
    <location>
        <begin position="1"/>
        <end position="22"/>
    </location>
</feature>
<dbReference type="AlphaFoldDB" id="A0A512RJP6"/>
<dbReference type="Proteomes" id="UP000321436">
    <property type="component" value="Unassembled WGS sequence"/>
</dbReference>
<reference evidence="2 3" key="1">
    <citation type="submission" date="2019-07" db="EMBL/GenBank/DDBJ databases">
        <title>Whole genome shotgun sequence of Chitinophaga cymbidii NBRC 109752.</title>
        <authorList>
            <person name="Hosoyama A."/>
            <person name="Uohara A."/>
            <person name="Ohji S."/>
            <person name="Ichikawa N."/>
        </authorList>
    </citation>
    <scope>NUCLEOTIDE SEQUENCE [LARGE SCALE GENOMIC DNA]</scope>
    <source>
        <strain evidence="2 3">NBRC 109752</strain>
    </source>
</reference>
<dbReference type="RefSeq" id="WP_146860642.1">
    <property type="nucleotide sequence ID" value="NZ_BKAU01000001.1"/>
</dbReference>
<proteinExistence type="predicted"/>
<evidence type="ECO:0000313" key="2">
    <source>
        <dbReference type="EMBL" id="GEP95892.1"/>
    </source>
</evidence>
<name>A0A512RJP6_9BACT</name>
<dbReference type="EMBL" id="BKAU01000001">
    <property type="protein sequence ID" value="GEP95892.1"/>
    <property type="molecule type" value="Genomic_DNA"/>
</dbReference>
<organism evidence="2 3">
    <name type="scientific">Chitinophaga cymbidii</name>
    <dbReference type="NCBI Taxonomy" id="1096750"/>
    <lineage>
        <taxon>Bacteria</taxon>
        <taxon>Pseudomonadati</taxon>
        <taxon>Bacteroidota</taxon>
        <taxon>Chitinophagia</taxon>
        <taxon>Chitinophagales</taxon>
        <taxon>Chitinophagaceae</taxon>
        <taxon>Chitinophaga</taxon>
    </lineage>
</organism>
<comment type="caution">
    <text evidence="2">The sequence shown here is derived from an EMBL/GenBank/DDBJ whole genome shotgun (WGS) entry which is preliminary data.</text>
</comment>
<accession>A0A512RJP6</accession>
<keyword evidence="3" id="KW-1185">Reference proteome</keyword>
<protein>
    <recommendedName>
        <fullName evidence="4">Lipoprotein</fullName>
    </recommendedName>
</protein>
<evidence type="ECO:0008006" key="4">
    <source>
        <dbReference type="Google" id="ProtNLM"/>
    </source>
</evidence>
<evidence type="ECO:0000256" key="1">
    <source>
        <dbReference type="SAM" id="SignalP"/>
    </source>
</evidence>
<dbReference type="PROSITE" id="PS51257">
    <property type="entry name" value="PROKAR_LIPOPROTEIN"/>
    <property type="match status" value="1"/>
</dbReference>
<evidence type="ECO:0000313" key="3">
    <source>
        <dbReference type="Proteomes" id="UP000321436"/>
    </source>
</evidence>
<gene>
    <name evidence="2" type="ORF">CCY01nite_21520</name>
</gene>
<keyword evidence="1" id="KW-0732">Signal</keyword>
<feature type="chain" id="PRO_5022173217" description="Lipoprotein" evidence="1">
    <location>
        <begin position="23"/>
        <end position="190"/>
    </location>
</feature>